<keyword evidence="1" id="KW-1133">Transmembrane helix</keyword>
<protein>
    <submittedName>
        <fullName evidence="2">Uncharacterized protein</fullName>
    </submittedName>
</protein>
<dbReference type="AlphaFoldDB" id="A0A0C9YDN7"/>
<proteinExistence type="predicted"/>
<reference evidence="3" key="2">
    <citation type="submission" date="2015-01" db="EMBL/GenBank/DDBJ databases">
        <title>Evolutionary Origins and Diversification of the Mycorrhizal Mutualists.</title>
        <authorList>
            <consortium name="DOE Joint Genome Institute"/>
            <consortium name="Mycorrhizal Genomics Consortium"/>
            <person name="Kohler A."/>
            <person name="Kuo A."/>
            <person name="Nagy L.G."/>
            <person name="Floudas D."/>
            <person name="Copeland A."/>
            <person name="Barry K.W."/>
            <person name="Cichocki N."/>
            <person name="Veneault-Fourrey C."/>
            <person name="LaButti K."/>
            <person name="Lindquist E.A."/>
            <person name="Lipzen A."/>
            <person name="Lundell T."/>
            <person name="Morin E."/>
            <person name="Murat C."/>
            <person name="Riley R."/>
            <person name="Ohm R."/>
            <person name="Sun H."/>
            <person name="Tunlid A."/>
            <person name="Henrissat B."/>
            <person name="Grigoriev I.V."/>
            <person name="Hibbett D.S."/>
            <person name="Martin F."/>
        </authorList>
    </citation>
    <scope>NUCLEOTIDE SEQUENCE [LARGE SCALE GENOMIC DNA]</scope>
    <source>
        <strain evidence="3">LaAM-08-1</strain>
    </source>
</reference>
<keyword evidence="1" id="KW-0472">Membrane</keyword>
<dbReference type="HOGENOM" id="CLU_3074245_0_0_1"/>
<evidence type="ECO:0000313" key="2">
    <source>
        <dbReference type="EMBL" id="KIK06313.1"/>
    </source>
</evidence>
<feature type="transmembrane region" description="Helical" evidence="1">
    <location>
        <begin position="25"/>
        <end position="51"/>
    </location>
</feature>
<feature type="non-terminal residue" evidence="2">
    <location>
        <position position="1"/>
    </location>
</feature>
<accession>A0A0C9YDN7</accession>
<name>A0A0C9YDN7_9AGAR</name>
<keyword evidence="3" id="KW-1185">Reference proteome</keyword>
<gene>
    <name evidence="2" type="ORF">K443DRAFT_89524</name>
</gene>
<keyword evidence="1" id="KW-0812">Transmembrane</keyword>
<reference evidence="2 3" key="1">
    <citation type="submission" date="2014-04" db="EMBL/GenBank/DDBJ databases">
        <authorList>
            <consortium name="DOE Joint Genome Institute"/>
            <person name="Kuo A."/>
            <person name="Kohler A."/>
            <person name="Nagy L.G."/>
            <person name="Floudas D."/>
            <person name="Copeland A."/>
            <person name="Barry K.W."/>
            <person name="Cichocki N."/>
            <person name="Veneault-Fourrey C."/>
            <person name="LaButti K."/>
            <person name="Lindquist E.A."/>
            <person name="Lipzen A."/>
            <person name="Lundell T."/>
            <person name="Morin E."/>
            <person name="Murat C."/>
            <person name="Sun H."/>
            <person name="Tunlid A."/>
            <person name="Henrissat B."/>
            <person name="Grigoriev I.V."/>
            <person name="Hibbett D.S."/>
            <person name="Martin F."/>
            <person name="Nordberg H.P."/>
            <person name="Cantor M.N."/>
            <person name="Hua S.X."/>
        </authorList>
    </citation>
    <scope>NUCLEOTIDE SEQUENCE [LARGE SCALE GENOMIC DNA]</scope>
    <source>
        <strain evidence="2 3">LaAM-08-1</strain>
    </source>
</reference>
<dbReference type="EMBL" id="KN838553">
    <property type="protein sequence ID" value="KIK06313.1"/>
    <property type="molecule type" value="Genomic_DNA"/>
</dbReference>
<organism evidence="2 3">
    <name type="scientific">Laccaria amethystina LaAM-08-1</name>
    <dbReference type="NCBI Taxonomy" id="1095629"/>
    <lineage>
        <taxon>Eukaryota</taxon>
        <taxon>Fungi</taxon>
        <taxon>Dikarya</taxon>
        <taxon>Basidiomycota</taxon>
        <taxon>Agaricomycotina</taxon>
        <taxon>Agaricomycetes</taxon>
        <taxon>Agaricomycetidae</taxon>
        <taxon>Agaricales</taxon>
        <taxon>Agaricineae</taxon>
        <taxon>Hydnangiaceae</taxon>
        <taxon>Laccaria</taxon>
    </lineage>
</organism>
<evidence type="ECO:0000256" key="1">
    <source>
        <dbReference type="SAM" id="Phobius"/>
    </source>
</evidence>
<evidence type="ECO:0000313" key="3">
    <source>
        <dbReference type="Proteomes" id="UP000054477"/>
    </source>
</evidence>
<sequence length="53" mass="5937">IPPKSMKTLHKTTYETRIPLHSMRLLLGVVTYNYIAITIAPARPALMIGILSM</sequence>
<dbReference type="Proteomes" id="UP000054477">
    <property type="component" value="Unassembled WGS sequence"/>
</dbReference>